<dbReference type="RefSeq" id="WP_206724688.1">
    <property type="nucleotide sequence ID" value="NZ_CP071090.1"/>
</dbReference>
<dbReference type="SMART" id="SM00829">
    <property type="entry name" value="PKS_ER"/>
    <property type="match status" value="1"/>
</dbReference>
<dbReference type="Gene3D" id="3.40.50.720">
    <property type="entry name" value="NAD(P)-binding Rossmann-like Domain"/>
    <property type="match status" value="1"/>
</dbReference>
<name>A0ABX7NXB9_9BACT</name>
<sequence>MKAVVFHGIGDIRLDEVEEPSIEKPTDAVVRLSASAICGTDLHMIRGTMPGMKPGTILGHEGVGYVESLGDDVRNFNVGDRVVICSTIACGNCSYCRSGYYAQCNDANPNGPAAGTAFFGGPAPTGPFHGMQAEKVRVPFAHVGMVKIPEGVTDEQAILISDIFPTGYFGAELAEIKQGDTVAVFGCGPVGLFAIVSAKLLGAGRVFAIDCHEDRLDLARAQGAEVINFDQEDPVETLKRLTKGIGVDRAIDAVGVDSMHAHHGPAEKNARAEKAEFKREVKEAAPKTNPDGNNWVPGDAPAQALLWAVDALAKAGTLSIIGVYPQQMRTFPIGMAMNKNLTLKMGNCNHRKYIPRLLEFVRTGVVDPTAILSHVEPMGSAIDAYRNFDLRKPGWVKVELEPAQIQ</sequence>
<organism evidence="7 8">
    <name type="scientific">Pyxidicoccus parkwayensis</name>
    <dbReference type="NCBI Taxonomy" id="2813578"/>
    <lineage>
        <taxon>Bacteria</taxon>
        <taxon>Pseudomonadati</taxon>
        <taxon>Myxococcota</taxon>
        <taxon>Myxococcia</taxon>
        <taxon>Myxococcales</taxon>
        <taxon>Cystobacterineae</taxon>
        <taxon>Myxococcaceae</taxon>
        <taxon>Pyxidicoccus</taxon>
    </lineage>
</organism>
<dbReference type="InterPro" id="IPR020843">
    <property type="entry name" value="ER"/>
</dbReference>
<comment type="cofactor">
    <cofactor evidence="1 5">
        <name>Zn(2+)</name>
        <dbReference type="ChEBI" id="CHEBI:29105"/>
    </cofactor>
</comment>
<dbReference type="SUPFAM" id="SSF51735">
    <property type="entry name" value="NAD(P)-binding Rossmann-fold domains"/>
    <property type="match status" value="1"/>
</dbReference>
<dbReference type="Pfam" id="PF08240">
    <property type="entry name" value="ADH_N"/>
    <property type="match status" value="1"/>
</dbReference>
<evidence type="ECO:0000256" key="2">
    <source>
        <dbReference type="ARBA" id="ARBA00022723"/>
    </source>
</evidence>
<dbReference type="EMBL" id="CP071090">
    <property type="protein sequence ID" value="QSQ23113.1"/>
    <property type="molecule type" value="Genomic_DNA"/>
</dbReference>
<dbReference type="PANTHER" id="PTHR42813:SF7">
    <property type="entry name" value="ALCOHOL DEHYDROGENASE (ZN-DEPENDENT)-RELATED"/>
    <property type="match status" value="1"/>
</dbReference>
<evidence type="ECO:0000256" key="5">
    <source>
        <dbReference type="RuleBase" id="RU361277"/>
    </source>
</evidence>
<evidence type="ECO:0000313" key="8">
    <source>
        <dbReference type="Proteomes" id="UP000662747"/>
    </source>
</evidence>
<evidence type="ECO:0000259" key="6">
    <source>
        <dbReference type="SMART" id="SM00829"/>
    </source>
</evidence>
<proteinExistence type="inferred from homology"/>
<dbReference type="PANTHER" id="PTHR42813">
    <property type="entry name" value="ZINC-TYPE ALCOHOL DEHYDROGENASE-LIKE"/>
    <property type="match status" value="1"/>
</dbReference>
<gene>
    <name evidence="7" type="ORF">JY651_49885</name>
</gene>
<keyword evidence="8" id="KW-1185">Reference proteome</keyword>
<keyword evidence="2 5" id="KW-0479">Metal-binding</keyword>
<dbReference type="Pfam" id="PF00107">
    <property type="entry name" value="ADH_zinc_N"/>
    <property type="match status" value="1"/>
</dbReference>
<accession>A0ABX7NXB9</accession>
<dbReference type="InterPro" id="IPR013149">
    <property type="entry name" value="ADH-like_C"/>
</dbReference>
<dbReference type="PROSITE" id="PS00059">
    <property type="entry name" value="ADH_ZINC"/>
    <property type="match status" value="1"/>
</dbReference>
<keyword evidence="3 5" id="KW-0862">Zinc</keyword>
<dbReference type="InterPro" id="IPR011032">
    <property type="entry name" value="GroES-like_sf"/>
</dbReference>
<dbReference type="InterPro" id="IPR036291">
    <property type="entry name" value="NAD(P)-bd_dom_sf"/>
</dbReference>
<evidence type="ECO:0000256" key="4">
    <source>
        <dbReference type="ARBA" id="ARBA00023002"/>
    </source>
</evidence>
<reference evidence="7 8" key="1">
    <citation type="submission" date="2021-02" db="EMBL/GenBank/DDBJ databases">
        <title>De Novo genome assembly of isolated myxobacteria.</title>
        <authorList>
            <person name="Stevens D.C."/>
        </authorList>
    </citation>
    <scope>NUCLEOTIDE SEQUENCE [LARGE SCALE GENOMIC DNA]</scope>
    <source>
        <strain evidence="8">SCPEA02</strain>
    </source>
</reference>
<comment type="similarity">
    <text evidence="5">Belongs to the zinc-containing alcohol dehydrogenase family.</text>
</comment>
<dbReference type="InterPro" id="IPR013154">
    <property type="entry name" value="ADH-like_N"/>
</dbReference>
<protein>
    <submittedName>
        <fullName evidence="7">Glutathione-dependent formaldehyde dehydrogenase</fullName>
    </submittedName>
</protein>
<keyword evidence="4" id="KW-0560">Oxidoreductase</keyword>
<dbReference type="SUPFAM" id="SSF50129">
    <property type="entry name" value="GroES-like"/>
    <property type="match status" value="1"/>
</dbReference>
<dbReference type="Gene3D" id="3.90.180.10">
    <property type="entry name" value="Medium-chain alcohol dehydrogenases, catalytic domain"/>
    <property type="match status" value="1"/>
</dbReference>
<evidence type="ECO:0000313" key="7">
    <source>
        <dbReference type="EMBL" id="QSQ23113.1"/>
    </source>
</evidence>
<evidence type="ECO:0000256" key="3">
    <source>
        <dbReference type="ARBA" id="ARBA00022833"/>
    </source>
</evidence>
<feature type="domain" description="Enoyl reductase (ER)" evidence="6">
    <location>
        <begin position="8"/>
        <end position="393"/>
    </location>
</feature>
<dbReference type="Proteomes" id="UP000662747">
    <property type="component" value="Chromosome"/>
</dbReference>
<dbReference type="CDD" id="cd08283">
    <property type="entry name" value="FDH_like_1"/>
    <property type="match status" value="1"/>
</dbReference>
<dbReference type="InterPro" id="IPR002328">
    <property type="entry name" value="ADH_Zn_CS"/>
</dbReference>
<evidence type="ECO:0000256" key="1">
    <source>
        <dbReference type="ARBA" id="ARBA00001947"/>
    </source>
</evidence>